<dbReference type="GO" id="GO:0016874">
    <property type="term" value="F:ligase activity"/>
    <property type="evidence" value="ECO:0007669"/>
    <property type="project" value="UniProtKB-KW"/>
</dbReference>
<evidence type="ECO:0000256" key="4">
    <source>
        <dbReference type="ARBA" id="ARBA00023098"/>
    </source>
</evidence>
<evidence type="ECO:0000313" key="7">
    <source>
        <dbReference type="EMBL" id="SHE69133.1"/>
    </source>
</evidence>
<comment type="similarity">
    <text evidence="1">Belongs to the ATP-dependent AMP-binding enzyme family.</text>
</comment>
<dbReference type="Pfam" id="PF13193">
    <property type="entry name" value="AMP-binding_C"/>
    <property type="match status" value="1"/>
</dbReference>
<keyword evidence="2" id="KW-0436">Ligase</keyword>
<dbReference type="FunFam" id="3.30.300.30:FF:000008">
    <property type="entry name" value="2,3-dihydroxybenzoate-AMP ligase"/>
    <property type="match status" value="1"/>
</dbReference>
<dbReference type="STRING" id="1121881.SAMN02745225_01336"/>
<feature type="domain" description="AMP-binding enzyme C-terminal" evidence="6">
    <location>
        <begin position="449"/>
        <end position="524"/>
    </location>
</feature>
<dbReference type="PANTHER" id="PTHR43859:SF4">
    <property type="entry name" value="BUTANOATE--COA LIGASE AAE1-RELATED"/>
    <property type="match status" value="1"/>
</dbReference>
<keyword evidence="4" id="KW-0443">Lipid metabolism</keyword>
<dbReference type="Gene3D" id="3.40.50.12780">
    <property type="entry name" value="N-terminal domain of ligase-like"/>
    <property type="match status" value="1"/>
</dbReference>
<protein>
    <submittedName>
        <fullName evidence="7">Fatty-acyl-CoA synthase</fullName>
    </submittedName>
</protein>
<dbReference type="PANTHER" id="PTHR43859">
    <property type="entry name" value="ACYL-ACTIVATING ENZYME"/>
    <property type="match status" value="1"/>
</dbReference>
<dbReference type="AlphaFoldDB" id="A0A1M4VJX1"/>
<evidence type="ECO:0000259" key="6">
    <source>
        <dbReference type="Pfam" id="PF13193"/>
    </source>
</evidence>
<feature type="domain" description="AMP-dependent synthetase/ligase" evidence="5">
    <location>
        <begin position="23"/>
        <end position="399"/>
    </location>
</feature>
<dbReference type="EMBL" id="FQUL01000017">
    <property type="protein sequence ID" value="SHE69133.1"/>
    <property type="molecule type" value="Genomic_DNA"/>
</dbReference>
<gene>
    <name evidence="7" type="ORF">SAMN02745225_01336</name>
</gene>
<dbReference type="GO" id="GO:0006631">
    <property type="term" value="P:fatty acid metabolic process"/>
    <property type="evidence" value="ECO:0007669"/>
    <property type="project" value="UniProtKB-KW"/>
</dbReference>
<dbReference type="CDD" id="cd12119">
    <property type="entry name" value="ttLC_FACS_AlkK_like"/>
    <property type="match status" value="1"/>
</dbReference>
<dbReference type="InterPro" id="IPR000873">
    <property type="entry name" value="AMP-dep_synth/lig_dom"/>
</dbReference>
<dbReference type="SUPFAM" id="SSF56801">
    <property type="entry name" value="Acetyl-CoA synthetase-like"/>
    <property type="match status" value="1"/>
</dbReference>
<evidence type="ECO:0000256" key="3">
    <source>
        <dbReference type="ARBA" id="ARBA00022832"/>
    </source>
</evidence>
<organism evidence="7 8">
    <name type="scientific">Ferrithrix thermotolerans DSM 19514</name>
    <dbReference type="NCBI Taxonomy" id="1121881"/>
    <lineage>
        <taxon>Bacteria</taxon>
        <taxon>Bacillati</taxon>
        <taxon>Actinomycetota</taxon>
        <taxon>Acidimicrobiia</taxon>
        <taxon>Acidimicrobiales</taxon>
        <taxon>Acidimicrobiaceae</taxon>
        <taxon>Ferrithrix</taxon>
    </lineage>
</organism>
<evidence type="ECO:0000256" key="1">
    <source>
        <dbReference type="ARBA" id="ARBA00006432"/>
    </source>
</evidence>
<keyword evidence="8" id="KW-1185">Reference proteome</keyword>
<evidence type="ECO:0000256" key="2">
    <source>
        <dbReference type="ARBA" id="ARBA00022598"/>
    </source>
</evidence>
<dbReference type="PROSITE" id="PS00455">
    <property type="entry name" value="AMP_BINDING"/>
    <property type="match status" value="1"/>
</dbReference>
<dbReference type="Proteomes" id="UP000184295">
    <property type="component" value="Unassembled WGS sequence"/>
</dbReference>
<dbReference type="InterPro" id="IPR025110">
    <property type="entry name" value="AMP-bd_C"/>
</dbReference>
<dbReference type="InterPro" id="IPR045851">
    <property type="entry name" value="AMP-bd_C_sf"/>
</dbReference>
<reference evidence="8" key="1">
    <citation type="submission" date="2016-11" db="EMBL/GenBank/DDBJ databases">
        <authorList>
            <person name="Varghese N."/>
            <person name="Submissions S."/>
        </authorList>
    </citation>
    <scope>NUCLEOTIDE SEQUENCE [LARGE SCALE GENOMIC DNA]</scope>
    <source>
        <strain evidence="8">DSM 19514</strain>
    </source>
</reference>
<dbReference type="Pfam" id="PF00501">
    <property type="entry name" value="AMP-binding"/>
    <property type="match status" value="1"/>
</dbReference>
<dbReference type="NCBIfam" id="NF004837">
    <property type="entry name" value="PRK06187.1"/>
    <property type="match status" value="1"/>
</dbReference>
<dbReference type="OrthoDB" id="9803968at2"/>
<accession>A0A1M4VJX1</accession>
<name>A0A1M4VJX1_9ACTN</name>
<evidence type="ECO:0000313" key="8">
    <source>
        <dbReference type="Proteomes" id="UP000184295"/>
    </source>
</evidence>
<dbReference type="Gene3D" id="3.30.300.30">
    <property type="match status" value="1"/>
</dbReference>
<evidence type="ECO:0000259" key="5">
    <source>
        <dbReference type="Pfam" id="PF00501"/>
    </source>
</evidence>
<dbReference type="InterPro" id="IPR020845">
    <property type="entry name" value="AMP-binding_CS"/>
</dbReference>
<sequence>MAIMNTQLGTWLMLEHALTHNFDVEVVTQQTIDTRHRYSYADMAKRTYQLMNALDSLGLERGERVGTLAWNNYRHLECYFAVPCTERILHTLNARLSPEDLAYIINDAEDRVIFAEPELVEALEKISNQIPSVQLVVVMGDDSNLPKSGSFQMVSYESLIAPHKEDYPYREIDENTPAGLCYTSGTTGQPKGALYTHRSTYLHAMGCGSAAGMSIGPSDAVLPVVPMFHANAWGMVYAAVSVGAKLVFAYPHLHPESFVRLLRDEEVTISAGVPTVWIQVAEELSRSQIKLPNLREIVSGGSQPPKPLIARYRDEFNIPIIQAWGMTETSPLASTARPKHHLRSLPKDELLDKVYSQGGIPLPGITISLRGDDGAEVPADGQHMGNLFVKGAWVIDSYFKGKGKDSFSSDGYFATGDVAIKNSEGYFVIADRTKDLVKSGGEWISSVAMEGAIMGMEQVAEAAVVAVPDEKWQERPVACIVPKPGCNITLEEVREHLIKEGFPKWQLPDRVEIIDAVPRTSVGKFDKKVLRSRITN</sequence>
<dbReference type="InterPro" id="IPR042099">
    <property type="entry name" value="ANL_N_sf"/>
</dbReference>
<proteinExistence type="inferred from homology"/>
<keyword evidence="3" id="KW-0276">Fatty acid metabolism</keyword>